<dbReference type="EMBL" id="GBEZ01007823">
    <property type="protein sequence ID" value="JAC77668.1"/>
    <property type="molecule type" value="Transcribed_RNA"/>
</dbReference>
<organism evidence="2">
    <name type="scientific">Tetraselmis sp. GSL018</name>
    <dbReference type="NCBI Taxonomy" id="582737"/>
    <lineage>
        <taxon>Eukaryota</taxon>
        <taxon>Viridiplantae</taxon>
        <taxon>Chlorophyta</taxon>
        <taxon>core chlorophytes</taxon>
        <taxon>Chlorodendrophyceae</taxon>
        <taxon>Chlorodendrales</taxon>
        <taxon>Chlorodendraceae</taxon>
        <taxon>Tetraselmis</taxon>
    </lineage>
</organism>
<reference evidence="2" key="1">
    <citation type="submission" date="2014-05" db="EMBL/GenBank/DDBJ databases">
        <title>The transcriptome of the halophilic microalga Tetraselmis sp. GSL018 isolated from the Great Salt Lake, Utah.</title>
        <authorList>
            <person name="Jinkerson R.E."/>
            <person name="D'Adamo S."/>
            <person name="Posewitz M.C."/>
        </authorList>
    </citation>
    <scope>NUCLEOTIDE SEQUENCE</scope>
    <source>
        <strain evidence="2">GSL018</strain>
    </source>
</reference>
<protein>
    <submittedName>
        <fullName evidence="2">Uncharacterized protein</fullName>
    </submittedName>
</protein>
<keyword evidence="1" id="KW-0732">Signal</keyword>
<name>A0A061S0D1_9CHLO</name>
<evidence type="ECO:0000256" key="1">
    <source>
        <dbReference type="SAM" id="SignalP"/>
    </source>
</evidence>
<sequence>MSLNKFHLISMKYLFSLLSLQCLHKQERHSNNCAVYCIPRQGKQIVTI</sequence>
<evidence type="ECO:0000313" key="2">
    <source>
        <dbReference type="EMBL" id="JAC77668.1"/>
    </source>
</evidence>
<feature type="chain" id="PRO_5005157144" evidence="1">
    <location>
        <begin position="26"/>
        <end position="48"/>
    </location>
</feature>
<dbReference type="AlphaFoldDB" id="A0A061S0D1"/>
<proteinExistence type="predicted"/>
<accession>A0A061S0D1</accession>
<feature type="signal peptide" evidence="1">
    <location>
        <begin position="1"/>
        <end position="25"/>
    </location>
</feature>
<gene>
    <name evidence="2" type="ORF">TSPGSL018_17107</name>
</gene>